<dbReference type="Proteomes" id="UP000232196">
    <property type="component" value="Unassembled WGS sequence"/>
</dbReference>
<accession>A0A2M9X8R7</accession>
<dbReference type="RefSeq" id="WP_100708011.1">
    <property type="nucleotide sequence ID" value="NZ_NPDL01000001.1"/>
</dbReference>
<proteinExistence type="predicted"/>
<comment type="caution">
    <text evidence="1">The sequence shown here is derived from an EMBL/GenBank/DDBJ whole genome shotgun (WGS) entry which is preliminary data.</text>
</comment>
<sequence length="84" mass="9950">MKNKLLTPIKAIDTFVKCKKEGERIPVLVWDSLRTYQKWNQVELTGLLNASAYFPDILFEKDMEKKIQHRLDEFNSRIVDIPIK</sequence>
<dbReference type="AlphaFoldDB" id="A0A2M9X8R7"/>
<dbReference type="OrthoDB" id="331496at2"/>
<reference evidence="1 2" key="1">
    <citation type="submission" date="2017-07" db="EMBL/GenBank/DDBJ databases">
        <title>Leptospira spp. isolated from tropical soils.</title>
        <authorList>
            <person name="Thibeaux R."/>
            <person name="Iraola G."/>
            <person name="Ferres I."/>
            <person name="Bierque E."/>
            <person name="Girault D."/>
            <person name="Soupe-Gilbert M.-E."/>
            <person name="Picardeau M."/>
            <person name="Goarant C."/>
        </authorList>
    </citation>
    <scope>NUCLEOTIDE SEQUENCE [LARGE SCALE GENOMIC DNA]</scope>
    <source>
        <strain evidence="1 2">MCA1-C-A1</strain>
    </source>
</reference>
<gene>
    <name evidence="1" type="ORF">CH357_17230</name>
</gene>
<evidence type="ECO:0000313" key="1">
    <source>
        <dbReference type="EMBL" id="PJZ24093.1"/>
    </source>
</evidence>
<dbReference type="EMBL" id="NPDN01000010">
    <property type="protein sequence ID" value="PJZ24093.1"/>
    <property type="molecule type" value="Genomic_DNA"/>
</dbReference>
<name>A0A2M9X8R7_9LEPT</name>
<protein>
    <submittedName>
        <fullName evidence="1">Uncharacterized protein</fullName>
    </submittedName>
</protein>
<keyword evidence="2" id="KW-1185">Reference proteome</keyword>
<organism evidence="1 2">
    <name type="scientific">Leptospira hartskeerlii</name>
    <dbReference type="NCBI Taxonomy" id="2023177"/>
    <lineage>
        <taxon>Bacteria</taxon>
        <taxon>Pseudomonadati</taxon>
        <taxon>Spirochaetota</taxon>
        <taxon>Spirochaetia</taxon>
        <taxon>Leptospirales</taxon>
        <taxon>Leptospiraceae</taxon>
        <taxon>Leptospira</taxon>
    </lineage>
</organism>
<evidence type="ECO:0000313" key="2">
    <source>
        <dbReference type="Proteomes" id="UP000232196"/>
    </source>
</evidence>